<evidence type="ECO:0000313" key="3">
    <source>
        <dbReference type="Proteomes" id="UP001595741"/>
    </source>
</evidence>
<gene>
    <name evidence="2" type="ORF">ACFOLG_16500</name>
</gene>
<dbReference type="CDD" id="cd07576">
    <property type="entry name" value="R-amidase_like"/>
    <property type="match status" value="1"/>
</dbReference>
<comment type="caution">
    <text evidence="2">The sequence shown here is derived from an EMBL/GenBank/DDBJ whole genome shotgun (WGS) entry which is preliminary data.</text>
</comment>
<feature type="domain" description="CN hydrolase" evidence="1">
    <location>
        <begin position="3"/>
        <end position="235"/>
    </location>
</feature>
<reference evidence="3" key="1">
    <citation type="journal article" date="2019" name="Int. J. Syst. Evol. Microbiol.">
        <title>The Global Catalogue of Microorganisms (GCM) 10K type strain sequencing project: providing services to taxonomists for standard genome sequencing and annotation.</title>
        <authorList>
            <consortium name="The Broad Institute Genomics Platform"/>
            <consortium name="The Broad Institute Genome Sequencing Center for Infectious Disease"/>
            <person name="Wu L."/>
            <person name="Ma J."/>
        </authorList>
    </citation>
    <scope>NUCLEOTIDE SEQUENCE [LARGE SCALE GENOMIC DNA]</scope>
    <source>
        <strain evidence="3">KCTC 42742</strain>
    </source>
</reference>
<name>A0ABV7RJD4_9NEIS</name>
<accession>A0ABV7RJD4</accession>
<dbReference type="InterPro" id="IPR036526">
    <property type="entry name" value="C-N_Hydrolase_sf"/>
</dbReference>
<keyword evidence="2" id="KW-0378">Hydrolase</keyword>
<dbReference type="Proteomes" id="UP001595741">
    <property type="component" value="Unassembled WGS sequence"/>
</dbReference>
<evidence type="ECO:0000313" key="2">
    <source>
        <dbReference type="EMBL" id="MFC3533772.1"/>
    </source>
</evidence>
<dbReference type="Gene3D" id="3.60.110.10">
    <property type="entry name" value="Carbon-nitrogen hydrolase"/>
    <property type="match status" value="1"/>
</dbReference>
<dbReference type="PANTHER" id="PTHR23088">
    <property type="entry name" value="NITRILASE-RELATED"/>
    <property type="match status" value="1"/>
</dbReference>
<dbReference type="InterPro" id="IPR044083">
    <property type="entry name" value="RamA-like"/>
</dbReference>
<protein>
    <submittedName>
        <fullName evidence="2">Carbon-nitrogen hydrolase family protein</fullName>
    </submittedName>
</protein>
<dbReference type="PANTHER" id="PTHR23088:SF27">
    <property type="entry name" value="DEAMINATED GLUTATHIONE AMIDASE"/>
    <property type="match status" value="1"/>
</dbReference>
<sequence>MTLHIQLAQIPLQDGDTAANLARVLALIASAPAGTDLIVFPETTLMGFPSAEEIAAVAEPLHGPTLAAVQQAVRAANVAVAIGLAEVLDGRYYNTTVLLTPEGVQLAYRKTHLWASDVGVFEPGSQLPVATWRGRKIGILICFDIEFPETARALASQGAELLLVTNGNMDPYGPVHRTLMTARALENQLFAVMVNRCGSGGGLDFAGESMVVTPGGDIQLALGRDQALASTTLDFALLDASRRDYHYLSQRRIALAGETSATAAGASAFLIP</sequence>
<dbReference type="SUPFAM" id="SSF56317">
    <property type="entry name" value="Carbon-nitrogen hydrolase"/>
    <property type="match status" value="1"/>
</dbReference>
<keyword evidence="3" id="KW-1185">Reference proteome</keyword>
<dbReference type="PROSITE" id="PS50263">
    <property type="entry name" value="CN_HYDROLASE"/>
    <property type="match status" value="1"/>
</dbReference>
<dbReference type="EMBL" id="JBHRXN010000036">
    <property type="protein sequence ID" value="MFC3533772.1"/>
    <property type="molecule type" value="Genomic_DNA"/>
</dbReference>
<organism evidence="2 3">
    <name type="scientific">Vogesella facilis</name>
    <dbReference type="NCBI Taxonomy" id="1655232"/>
    <lineage>
        <taxon>Bacteria</taxon>
        <taxon>Pseudomonadati</taxon>
        <taxon>Pseudomonadota</taxon>
        <taxon>Betaproteobacteria</taxon>
        <taxon>Neisseriales</taxon>
        <taxon>Chromobacteriaceae</taxon>
        <taxon>Vogesella</taxon>
    </lineage>
</organism>
<dbReference type="InterPro" id="IPR003010">
    <property type="entry name" value="C-N_Hydrolase"/>
</dbReference>
<dbReference type="Pfam" id="PF00795">
    <property type="entry name" value="CN_hydrolase"/>
    <property type="match status" value="1"/>
</dbReference>
<dbReference type="RefSeq" id="WP_386093920.1">
    <property type="nucleotide sequence ID" value="NZ_JBHRXN010000036.1"/>
</dbReference>
<dbReference type="GO" id="GO:0016787">
    <property type="term" value="F:hydrolase activity"/>
    <property type="evidence" value="ECO:0007669"/>
    <property type="project" value="UniProtKB-KW"/>
</dbReference>
<evidence type="ECO:0000259" key="1">
    <source>
        <dbReference type="PROSITE" id="PS50263"/>
    </source>
</evidence>
<proteinExistence type="predicted"/>